<feature type="binding site" evidence="7">
    <location>
        <position position="75"/>
    </location>
    <ligand>
        <name>Zn(2+)</name>
        <dbReference type="ChEBI" id="CHEBI:29105"/>
        <label>1</label>
    </ligand>
</feature>
<dbReference type="InterPro" id="IPR000722">
    <property type="entry name" value="RNA_pol_asu"/>
</dbReference>
<evidence type="ECO:0000256" key="1">
    <source>
        <dbReference type="ARBA" id="ARBA00022478"/>
    </source>
</evidence>
<dbReference type="PANTHER" id="PTHR19376:SF54">
    <property type="entry name" value="DNA-DIRECTED RNA POLYMERASE SUBUNIT BETA"/>
    <property type="match status" value="1"/>
</dbReference>
<dbReference type="InterPro" id="IPR045867">
    <property type="entry name" value="DNA-dir_RpoC_beta_prime"/>
</dbReference>
<evidence type="ECO:0000259" key="9">
    <source>
        <dbReference type="SMART" id="SM00663"/>
    </source>
</evidence>
<evidence type="ECO:0000256" key="3">
    <source>
        <dbReference type="ARBA" id="ARBA00022695"/>
    </source>
</evidence>
<dbReference type="HAMAP" id="MF_01322">
    <property type="entry name" value="RNApol_bact_RpoC"/>
    <property type="match status" value="1"/>
</dbReference>
<comment type="catalytic activity">
    <reaction evidence="6 7 8">
        <text>RNA(n) + a ribonucleoside 5'-triphosphate = RNA(n+1) + diphosphate</text>
        <dbReference type="Rhea" id="RHEA:21248"/>
        <dbReference type="Rhea" id="RHEA-COMP:14527"/>
        <dbReference type="Rhea" id="RHEA-COMP:17342"/>
        <dbReference type="ChEBI" id="CHEBI:33019"/>
        <dbReference type="ChEBI" id="CHEBI:61557"/>
        <dbReference type="ChEBI" id="CHEBI:140395"/>
        <dbReference type="EC" id="2.7.7.6"/>
    </reaction>
</comment>
<dbReference type="Gene3D" id="1.10.40.90">
    <property type="match status" value="1"/>
</dbReference>
<feature type="binding site" evidence="7">
    <location>
        <position position="60"/>
    </location>
    <ligand>
        <name>Zn(2+)</name>
        <dbReference type="ChEBI" id="CHEBI:29105"/>
        <label>1</label>
    </ligand>
</feature>
<dbReference type="Gene3D" id="1.10.132.30">
    <property type="match status" value="1"/>
</dbReference>
<keyword evidence="3 7" id="KW-0548">Nucleotidyltransferase</keyword>
<feature type="binding site" evidence="7">
    <location>
        <position position="909"/>
    </location>
    <ligand>
        <name>Zn(2+)</name>
        <dbReference type="ChEBI" id="CHEBI:29105"/>
        <label>2</label>
    </ligand>
</feature>
<comment type="function">
    <text evidence="7 8">DNA-dependent RNA polymerase catalyzes the transcription of DNA into RNA using the four ribonucleoside triphosphates as substrates.</text>
</comment>
<dbReference type="InterPro" id="IPR038120">
    <property type="entry name" value="Rpb1_funnel_sf"/>
</dbReference>
<dbReference type="InterPro" id="IPR007066">
    <property type="entry name" value="RNA_pol_Rpb1_3"/>
</dbReference>
<dbReference type="Pfam" id="PF04998">
    <property type="entry name" value="RNA_pol_Rpb1_5"/>
    <property type="match status" value="1"/>
</dbReference>
<dbReference type="CDD" id="cd01609">
    <property type="entry name" value="RNAP_beta'_N"/>
    <property type="match status" value="1"/>
</dbReference>
<dbReference type="SUPFAM" id="SSF64484">
    <property type="entry name" value="beta and beta-prime subunits of DNA dependent RNA-polymerase"/>
    <property type="match status" value="1"/>
</dbReference>
<comment type="caution">
    <text evidence="10">The sequence shown here is derived from an EMBL/GenBank/DDBJ whole genome shotgun (WGS) entry which is preliminary data.</text>
</comment>
<keyword evidence="4 7" id="KW-0479">Metal-binding</keyword>
<sequence length="1201" mass="134165">MAKVSNFKSIKLKIASPDDILEWSHGEVIKPETINYRTQKPERDGLFDERIFGPEKDYECYCGKYRRIRYKGVVCDRCGVEVTRSSVRRERMGHIELAVPVAHIWFLRGISSAMGLILNVPLNKLEKVIYYNHYIVVTVDDEQREDVIQRVQEEYKKKSKTEKDLEIRDELKRARDTELTRLKELKVLAILNESDYYDMSLKYGEIFQASTGAAPVRKIFEELDFDGKIAEIQEELKSAKKLEKDKAQKRLILLERMKRAGVRPEWMFLVHLPMIPPELRPMVQLDGGRYASSDLNDLYRRVINRNNRLKRLLELNAPEVITRNEKRMLQEAVDALIDNSARSGQTLTAASSGGKRTLKSIADMLKGKQGRFRQNLLGKRVDYSGRSVIVVGPDLLFSQCGLPKKMALELFRPFVINQIIERELAFNVRAANRLIDEAPPEVWAILEEVIADKYVLLNRAPTLHRLGIQAFQPILIEGNAIQLHPLVCAAYNADFDGDQMAVHLPLSEEAQEEARTLMLSSKNLIKPATGTPIVNPTKDIVLGCFWMSKIKKDAEGTGKSFASLNDAIFAFDAGLIAIQAEIQVRVAGNARLEKYAQEGERFVKTTAGRILFNEILPEDFPFVNEELAAGAMKRVTSDIFSLYGMDVTTDVLDKVKNLGFYYSTISGITWAMDDLTIPNEKSDIIDSASAEVGAIREQFEEGLLSAKERSDKIIEVWHRTKQEIEEKLSSYLDDHGSVTMIVSSGARGSKTQLVQMMGMKGSVINPSGQTMEIPVTSSYKEGLTTLEYFLSTHAARKGATDTALRTAKAGYLTRRLVDVAQDLIIHNDVCADKDGAEVLRADSENVGQDFEEQVYGRVAVKDIKGKGRKVIVKRNSHIGSEQAKIIGKDTSIQALFIFSPLSCMDERLCARCYGLDLANGEPVKKGAAVGVVAAQSIGEPGTQLTMRTFHTGGVASAQDVTQGLPRIEEIFEARSPKGQAIISDVNGTVKDIKKKDNEYLVRISYETRNATTKKGKKSDIKEYAVPQDMVVIVSKGEKVVAGSQLTEGHVDLKDLYKQVPKQEVQKKIVMEVQEIYNSNGAIIHNKHIEIIVRQMFSRVKIIDPKDSQLSVGEIISTAQLKHENEVLKKAKKQPIKSVPVLLGITKVALSTDSFLSAASFQETSRILIRAALEGKCDNLTGLKENVIIGKIIPAGTGFHAE</sequence>
<dbReference type="CDD" id="cd02655">
    <property type="entry name" value="RNAP_beta'_C"/>
    <property type="match status" value="1"/>
</dbReference>
<dbReference type="AlphaFoldDB" id="A0A845DEY5"/>
<dbReference type="GO" id="GO:0006351">
    <property type="term" value="P:DNA-templated transcription"/>
    <property type="evidence" value="ECO:0007669"/>
    <property type="project" value="UniProtKB-UniRule"/>
</dbReference>
<dbReference type="InterPro" id="IPR042102">
    <property type="entry name" value="RNA_pol_Rpb1_3_sf"/>
</dbReference>
<dbReference type="GO" id="GO:0000287">
    <property type="term" value="F:magnesium ion binding"/>
    <property type="evidence" value="ECO:0007669"/>
    <property type="project" value="UniProtKB-UniRule"/>
</dbReference>
<evidence type="ECO:0000313" key="10">
    <source>
        <dbReference type="EMBL" id="MYE38591.1"/>
    </source>
</evidence>
<keyword evidence="2 7" id="KW-0808">Transferase</keyword>
<dbReference type="Gene3D" id="2.40.50.100">
    <property type="match status" value="1"/>
</dbReference>
<dbReference type="NCBIfam" id="TIGR02386">
    <property type="entry name" value="rpoC_TIGR"/>
    <property type="match status" value="1"/>
</dbReference>
<evidence type="ECO:0000313" key="11">
    <source>
        <dbReference type="Proteomes" id="UP000449092"/>
    </source>
</evidence>
<dbReference type="InterPro" id="IPR044893">
    <property type="entry name" value="RNA_pol_Rpb1_clamp_domain"/>
</dbReference>
<comment type="subunit">
    <text evidence="7">The RNAP catalytic core consists of 2 alpha, 1 beta, 1 beta' and 1 omega subunit. When a sigma factor is associated with the core the holoenzyme is formed, which can initiate transcription.</text>
</comment>
<dbReference type="GO" id="GO:0003899">
    <property type="term" value="F:DNA-directed RNA polymerase activity"/>
    <property type="evidence" value="ECO:0007669"/>
    <property type="project" value="UniProtKB-UniRule"/>
</dbReference>
<evidence type="ECO:0000256" key="5">
    <source>
        <dbReference type="ARBA" id="ARBA00023163"/>
    </source>
</evidence>
<feature type="binding site" evidence="7">
    <location>
        <position position="62"/>
    </location>
    <ligand>
        <name>Zn(2+)</name>
        <dbReference type="ChEBI" id="CHEBI:29105"/>
        <label>1</label>
    </ligand>
</feature>
<dbReference type="Pfam" id="PF05000">
    <property type="entry name" value="RNA_pol_Rpb1_4"/>
    <property type="match status" value="1"/>
</dbReference>
<feature type="binding site" evidence="7">
    <location>
        <position position="912"/>
    </location>
    <ligand>
        <name>Zn(2+)</name>
        <dbReference type="ChEBI" id="CHEBI:29105"/>
        <label>2</label>
    </ligand>
</feature>
<dbReference type="InterPro" id="IPR006592">
    <property type="entry name" value="RNA_pol_N"/>
</dbReference>
<dbReference type="Gene3D" id="1.10.1790.20">
    <property type="match status" value="1"/>
</dbReference>
<comment type="cofactor">
    <cofactor evidence="7">
        <name>Zn(2+)</name>
        <dbReference type="ChEBI" id="CHEBI:29105"/>
    </cofactor>
    <text evidence="7">Binds 2 Zn(2+) ions per subunit.</text>
</comment>
<gene>
    <name evidence="7 10" type="primary">rpoC</name>
    <name evidence="10" type="ORF">F4X82_03695</name>
</gene>
<dbReference type="PANTHER" id="PTHR19376">
    <property type="entry name" value="DNA-DIRECTED RNA POLYMERASE"/>
    <property type="match status" value="1"/>
</dbReference>
<reference evidence="10 11" key="1">
    <citation type="submission" date="2019-09" db="EMBL/GenBank/DDBJ databases">
        <title>Characterisation of the sponge microbiome using genome-centric metagenomics.</title>
        <authorList>
            <person name="Engelberts J.P."/>
            <person name="Robbins S.J."/>
            <person name="De Goeij J.M."/>
            <person name="Aranda M."/>
            <person name="Bell S.C."/>
            <person name="Webster N.S."/>
        </authorList>
    </citation>
    <scope>NUCLEOTIDE SEQUENCE [LARGE SCALE GENOMIC DNA]</scope>
    <source>
        <strain evidence="10">SB0662_bin_43</strain>
    </source>
</reference>
<evidence type="ECO:0000256" key="8">
    <source>
        <dbReference type="RuleBase" id="RU004279"/>
    </source>
</evidence>
<comment type="similarity">
    <text evidence="7 8">Belongs to the RNA polymerase beta' chain family.</text>
</comment>
<dbReference type="Pfam" id="PF04997">
    <property type="entry name" value="RNA_pol_Rpb1_1"/>
    <property type="match status" value="1"/>
</dbReference>
<dbReference type="Gene3D" id="1.10.274.100">
    <property type="entry name" value="RNA polymerase Rpb1, domain 3"/>
    <property type="match status" value="1"/>
</dbReference>
<protein>
    <recommendedName>
        <fullName evidence="7">DNA-directed RNA polymerase subunit beta'</fullName>
        <shortName evidence="7">RNAP subunit beta'</shortName>
        <ecNumber evidence="7">2.7.7.6</ecNumber>
    </recommendedName>
    <alternativeName>
        <fullName evidence="7">RNA polymerase subunit beta'</fullName>
    </alternativeName>
    <alternativeName>
        <fullName evidence="7">Transcriptase subunit beta'</fullName>
    </alternativeName>
</protein>
<dbReference type="GO" id="GO:0000428">
    <property type="term" value="C:DNA-directed RNA polymerase complex"/>
    <property type="evidence" value="ECO:0007669"/>
    <property type="project" value="UniProtKB-KW"/>
</dbReference>
<name>A0A845DEY5_9BACT</name>
<feature type="domain" description="RNA polymerase N-terminal" evidence="9">
    <location>
        <begin position="265"/>
        <end position="548"/>
    </location>
</feature>
<feature type="binding site" evidence="7">
    <location>
        <position position="496"/>
    </location>
    <ligand>
        <name>Mg(2+)</name>
        <dbReference type="ChEBI" id="CHEBI:18420"/>
    </ligand>
</feature>
<dbReference type="SMART" id="SM00663">
    <property type="entry name" value="RPOLA_N"/>
    <property type="match status" value="1"/>
</dbReference>
<feature type="binding site" evidence="7">
    <location>
        <position position="498"/>
    </location>
    <ligand>
        <name>Mg(2+)</name>
        <dbReference type="ChEBI" id="CHEBI:18420"/>
    </ligand>
</feature>
<feature type="binding site" evidence="7">
    <location>
        <position position="830"/>
    </location>
    <ligand>
        <name>Zn(2+)</name>
        <dbReference type="ChEBI" id="CHEBI:29105"/>
        <label>2</label>
    </ligand>
</feature>
<dbReference type="Gene3D" id="1.10.150.390">
    <property type="match status" value="1"/>
</dbReference>
<proteinExistence type="inferred from homology"/>
<keyword evidence="7" id="KW-0862">Zinc</keyword>
<dbReference type="Pfam" id="PF00623">
    <property type="entry name" value="RNA_pol_Rpb1_2"/>
    <property type="match status" value="2"/>
</dbReference>
<dbReference type="InterPro" id="IPR007080">
    <property type="entry name" value="RNA_pol_Rpb1_1"/>
</dbReference>
<keyword evidence="7" id="KW-0460">Magnesium</keyword>
<keyword evidence="5 7" id="KW-0804">Transcription</keyword>
<feature type="binding site" evidence="7">
    <location>
        <position position="903"/>
    </location>
    <ligand>
        <name>Zn(2+)</name>
        <dbReference type="ChEBI" id="CHEBI:29105"/>
        <label>2</label>
    </ligand>
</feature>
<evidence type="ECO:0000256" key="6">
    <source>
        <dbReference type="ARBA" id="ARBA00048552"/>
    </source>
</evidence>
<dbReference type="EMBL" id="VXOY01000032">
    <property type="protein sequence ID" value="MYE38591.1"/>
    <property type="molecule type" value="Genomic_DNA"/>
</dbReference>
<accession>A0A845DEY5</accession>
<dbReference type="InterPro" id="IPR012754">
    <property type="entry name" value="DNA-dir_RpoC_beta_prime_bact"/>
</dbReference>
<dbReference type="InterPro" id="IPR007081">
    <property type="entry name" value="RNA_pol_Rpb1_5"/>
</dbReference>
<dbReference type="EC" id="2.7.7.6" evidence="7"/>
<evidence type="ECO:0000256" key="2">
    <source>
        <dbReference type="ARBA" id="ARBA00022679"/>
    </source>
</evidence>
<evidence type="ECO:0000256" key="4">
    <source>
        <dbReference type="ARBA" id="ARBA00022723"/>
    </source>
</evidence>
<dbReference type="GO" id="GO:0008270">
    <property type="term" value="F:zinc ion binding"/>
    <property type="evidence" value="ECO:0007669"/>
    <property type="project" value="UniProtKB-UniRule"/>
</dbReference>
<dbReference type="GO" id="GO:0003677">
    <property type="term" value="F:DNA binding"/>
    <property type="evidence" value="ECO:0007669"/>
    <property type="project" value="UniProtKB-UniRule"/>
</dbReference>
<dbReference type="Gene3D" id="4.10.860.120">
    <property type="entry name" value="RNA polymerase II, clamp domain"/>
    <property type="match status" value="1"/>
</dbReference>
<keyword evidence="1 7" id="KW-0240">DNA-directed RNA polymerase</keyword>
<evidence type="ECO:0000256" key="7">
    <source>
        <dbReference type="HAMAP-Rule" id="MF_01322"/>
    </source>
</evidence>
<comment type="cofactor">
    <cofactor evidence="7">
        <name>Mg(2+)</name>
        <dbReference type="ChEBI" id="CHEBI:18420"/>
    </cofactor>
    <text evidence="7">Binds 1 Mg(2+) ion per subunit.</text>
</comment>
<organism evidence="10 11">
    <name type="scientific">Candidatus Spechtbacteria bacterium SB0662_bin_43</name>
    <dbReference type="NCBI Taxonomy" id="2604897"/>
    <lineage>
        <taxon>Bacteria</taxon>
        <taxon>Candidatus Spechtiibacteriota</taxon>
    </lineage>
</organism>
<feature type="binding site" evidence="7">
    <location>
        <position position="494"/>
    </location>
    <ligand>
        <name>Mg(2+)</name>
        <dbReference type="ChEBI" id="CHEBI:18420"/>
    </ligand>
</feature>
<dbReference type="InterPro" id="IPR007083">
    <property type="entry name" value="RNA_pol_Rpb1_4"/>
</dbReference>
<dbReference type="Proteomes" id="UP000449092">
    <property type="component" value="Unassembled WGS sequence"/>
</dbReference>
<dbReference type="Pfam" id="PF04983">
    <property type="entry name" value="RNA_pol_Rpb1_3"/>
    <property type="match status" value="1"/>
</dbReference>
<feature type="binding site" evidence="7">
    <location>
        <position position="78"/>
    </location>
    <ligand>
        <name>Zn(2+)</name>
        <dbReference type="ChEBI" id="CHEBI:29105"/>
        <label>1</label>
    </ligand>
</feature>
<dbReference type="Gene3D" id="2.40.40.20">
    <property type="match status" value="1"/>
</dbReference>